<dbReference type="Proteomes" id="UP000193380">
    <property type="component" value="Unassembled WGS sequence"/>
</dbReference>
<dbReference type="PaxDb" id="8022-A0A060Z860"/>
<comment type="function">
    <text evidence="4">Plays a role in mitochondrial aerobic respiration. Regulates mitochondrial organization and fission.</text>
</comment>
<dbReference type="STRING" id="8022.A0A060Z860"/>
<dbReference type="GO" id="GO:0009060">
    <property type="term" value="P:aerobic respiration"/>
    <property type="evidence" value="ECO:0007669"/>
    <property type="project" value="UniProtKB-UniRule"/>
</dbReference>
<feature type="compositionally biased region" description="Pro residues" evidence="5">
    <location>
        <begin position="42"/>
        <end position="61"/>
    </location>
</feature>
<evidence type="ECO:0000256" key="3">
    <source>
        <dbReference type="ARBA" id="ARBA00023128"/>
    </source>
</evidence>
<evidence type="ECO:0000256" key="2">
    <source>
        <dbReference type="ARBA" id="ARBA00005807"/>
    </source>
</evidence>
<keyword evidence="3 4" id="KW-0496">Mitochondrion</keyword>
<dbReference type="PANTHER" id="PTHR14215">
    <property type="entry name" value="PROTEIN OF UNKNOWN FUNCTION DUF729"/>
    <property type="match status" value="1"/>
</dbReference>
<sequence length="129" mass="13659">MKVIHQTYRLFTLFSPSFPAHSQNLLGTPGMSPASVLTSTPYRPPPPPCPPPPPPCPPPPSSSVGLSAVENLIQQGREAGKGHAQGKSHEAGQVGLLQSQDEAVGQGPVPTMLDVLNELNQVKLRSVQR</sequence>
<dbReference type="PANTHER" id="PTHR14215:SF2">
    <property type="entry name" value="MITOCHONDRIAL FISSION REGULATOR 2"/>
    <property type="match status" value="1"/>
</dbReference>
<reference evidence="6" key="1">
    <citation type="journal article" date="2014" name="Nat. Commun.">
        <title>The rainbow trout genome provides novel insights into evolution after whole-genome duplication in vertebrates.</title>
        <authorList>
            <person name="Berthelot C."/>
            <person name="Brunet F."/>
            <person name="Chalopin D."/>
            <person name="Juanchich A."/>
            <person name="Bernard M."/>
            <person name="Noel B."/>
            <person name="Bento P."/>
            <person name="Da Silva C."/>
            <person name="Labadie K."/>
            <person name="Alberti A."/>
            <person name="Aury J.M."/>
            <person name="Louis A."/>
            <person name="Dehais P."/>
            <person name="Bardou P."/>
            <person name="Montfort J."/>
            <person name="Klopp C."/>
            <person name="Cabau C."/>
            <person name="Gaspin C."/>
            <person name="Thorgaard G.H."/>
            <person name="Boussaha M."/>
            <person name="Quillet E."/>
            <person name="Guyomard R."/>
            <person name="Galiana D."/>
            <person name="Bobe J."/>
            <person name="Volff J.N."/>
            <person name="Genet C."/>
            <person name="Wincker P."/>
            <person name="Jaillon O."/>
            <person name="Roest Crollius H."/>
            <person name="Guiguen Y."/>
        </authorList>
    </citation>
    <scope>NUCLEOTIDE SEQUENCE [LARGE SCALE GENOMIC DNA]</scope>
</reference>
<protein>
    <recommendedName>
        <fullName evidence="4">Mitochondrial fission regulator</fullName>
    </recommendedName>
</protein>
<evidence type="ECO:0000256" key="5">
    <source>
        <dbReference type="SAM" id="MobiDB-lite"/>
    </source>
</evidence>
<reference evidence="6" key="2">
    <citation type="submission" date="2014-03" db="EMBL/GenBank/DDBJ databases">
        <authorList>
            <person name="Genoscope - CEA"/>
        </authorList>
    </citation>
    <scope>NUCLEOTIDE SEQUENCE</scope>
</reference>
<comment type="subcellular location">
    <subcellularLocation>
        <location evidence="1 4">Mitochondrion</location>
    </subcellularLocation>
</comment>
<proteinExistence type="inferred from homology"/>
<organism evidence="6 7">
    <name type="scientific">Oncorhynchus mykiss</name>
    <name type="common">Rainbow trout</name>
    <name type="synonym">Salmo gairdneri</name>
    <dbReference type="NCBI Taxonomy" id="8022"/>
    <lineage>
        <taxon>Eukaryota</taxon>
        <taxon>Metazoa</taxon>
        <taxon>Chordata</taxon>
        <taxon>Craniata</taxon>
        <taxon>Vertebrata</taxon>
        <taxon>Euteleostomi</taxon>
        <taxon>Actinopterygii</taxon>
        <taxon>Neopterygii</taxon>
        <taxon>Teleostei</taxon>
        <taxon>Protacanthopterygii</taxon>
        <taxon>Salmoniformes</taxon>
        <taxon>Salmonidae</taxon>
        <taxon>Salmoninae</taxon>
        <taxon>Oncorhynchus</taxon>
    </lineage>
</organism>
<dbReference type="GO" id="GO:0005739">
    <property type="term" value="C:mitochondrion"/>
    <property type="evidence" value="ECO:0007669"/>
    <property type="project" value="UniProtKB-SubCell"/>
</dbReference>
<dbReference type="EMBL" id="FR954831">
    <property type="protein sequence ID" value="CDR00223.1"/>
    <property type="molecule type" value="Genomic_DNA"/>
</dbReference>
<feature type="region of interest" description="Disordered" evidence="5">
    <location>
        <begin position="24"/>
        <end position="108"/>
    </location>
</feature>
<dbReference type="AlphaFoldDB" id="A0A060Z860"/>
<name>A0A060Z860_ONCMY</name>
<dbReference type="GO" id="GO:0000266">
    <property type="term" value="P:mitochondrial fission"/>
    <property type="evidence" value="ECO:0007669"/>
    <property type="project" value="UniProtKB-UniRule"/>
</dbReference>
<evidence type="ECO:0000256" key="1">
    <source>
        <dbReference type="ARBA" id="ARBA00004173"/>
    </source>
</evidence>
<dbReference type="InterPro" id="IPR007972">
    <property type="entry name" value="Mtfr1"/>
</dbReference>
<evidence type="ECO:0000313" key="6">
    <source>
        <dbReference type="EMBL" id="CDR00223.1"/>
    </source>
</evidence>
<evidence type="ECO:0000256" key="4">
    <source>
        <dbReference type="RuleBase" id="RU369053"/>
    </source>
</evidence>
<evidence type="ECO:0000313" key="7">
    <source>
        <dbReference type="Proteomes" id="UP000193380"/>
    </source>
</evidence>
<dbReference type="Pfam" id="PF05308">
    <property type="entry name" value="Mito_fiss_reg"/>
    <property type="match status" value="1"/>
</dbReference>
<gene>
    <name evidence="6" type="ORF">GSONMT00057117001</name>
</gene>
<accession>A0A060Z860</accession>
<comment type="similarity">
    <text evidence="2 4">Belongs to the MTFR1 family.</text>
</comment>